<organism evidence="1">
    <name type="scientific">marine sediment metagenome</name>
    <dbReference type="NCBI Taxonomy" id="412755"/>
    <lineage>
        <taxon>unclassified sequences</taxon>
        <taxon>metagenomes</taxon>
        <taxon>ecological metagenomes</taxon>
    </lineage>
</organism>
<comment type="caution">
    <text evidence="1">The sequence shown here is derived from an EMBL/GenBank/DDBJ whole genome shotgun (WGS) entry which is preliminary data.</text>
</comment>
<sequence>MSNIKEKFIENTINLSLGALKAREIFEGSRRVANDNPLRKIQNIISVVIGEIKYYIDNNILGKYQEKVHDFLSDLFLGSYK</sequence>
<gene>
    <name evidence="1" type="ORF">LCGC14_0224030</name>
</gene>
<name>A0A0F9UCC4_9ZZZZ</name>
<evidence type="ECO:0000313" key="1">
    <source>
        <dbReference type="EMBL" id="KKN90820.1"/>
    </source>
</evidence>
<protein>
    <submittedName>
        <fullName evidence="1">Uncharacterized protein</fullName>
    </submittedName>
</protein>
<dbReference type="EMBL" id="LAZR01000107">
    <property type="protein sequence ID" value="KKN90820.1"/>
    <property type="molecule type" value="Genomic_DNA"/>
</dbReference>
<accession>A0A0F9UCC4</accession>
<proteinExistence type="predicted"/>
<dbReference type="AlphaFoldDB" id="A0A0F9UCC4"/>
<reference evidence="1" key="1">
    <citation type="journal article" date="2015" name="Nature">
        <title>Complex archaea that bridge the gap between prokaryotes and eukaryotes.</title>
        <authorList>
            <person name="Spang A."/>
            <person name="Saw J.H."/>
            <person name="Jorgensen S.L."/>
            <person name="Zaremba-Niedzwiedzka K."/>
            <person name="Martijn J."/>
            <person name="Lind A.E."/>
            <person name="van Eijk R."/>
            <person name="Schleper C."/>
            <person name="Guy L."/>
            <person name="Ettema T.J."/>
        </authorList>
    </citation>
    <scope>NUCLEOTIDE SEQUENCE</scope>
</reference>